<dbReference type="AlphaFoldDB" id="A0A0D2NNM1"/>
<dbReference type="EMBL" id="KN817589">
    <property type="protein sequence ID" value="KJA18381.1"/>
    <property type="molecule type" value="Genomic_DNA"/>
</dbReference>
<comment type="similarity">
    <text evidence="1">Belongs to the ice-binding protein family.</text>
</comment>
<evidence type="ECO:0000256" key="1">
    <source>
        <dbReference type="ARBA" id="ARBA00005445"/>
    </source>
</evidence>
<dbReference type="InterPro" id="IPR021884">
    <property type="entry name" value="Ice-bd_prot"/>
</dbReference>
<evidence type="ECO:0000313" key="5">
    <source>
        <dbReference type="Proteomes" id="UP000054270"/>
    </source>
</evidence>
<evidence type="ECO:0008006" key="6">
    <source>
        <dbReference type="Google" id="ProtNLM"/>
    </source>
</evidence>
<accession>A0A0D2NNM1</accession>
<evidence type="ECO:0000256" key="3">
    <source>
        <dbReference type="SAM" id="SignalP"/>
    </source>
</evidence>
<name>A0A0D2NNM1_HYPSF</name>
<sequence>VHSPSSLSHFLQLISVAQAAGPAAINLATAGGFTILAKSGISTVPNSAISGNIGVSPSSSTSLTGFSLIKGATGTSALSTQVVGEVFAADFTTPTPSQLSTAVLDMQAAFTNGNSRVSPNSLNLLAGGLTSQTLAPGLYKWTSAVTVTSTLTLKGLPTDVWIFQIAGNLLFSSGAKTILAGAASANVFWVVTGSTTLQAGAVLDGVILGGSKVALVTGATVNGRILSQTAVTLETSTVNPV</sequence>
<evidence type="ECO:0000313" key="4">
    <source>
        <dbReference type="EMBL" id="KJA18381.1"/>
    </source>
</evidence>
<dbReference type="OrthoDB" id="10264374at2759"/>
<feature type="signal peptide" evidence="3">
    <location>
        <begin position="1"/>
        <end position="19"/>
    </location>
</feature>
<evidence type="ECO:0000256" key="2">
    <source>
        <dbReference type="ARBA" id="ARBA00022729"/>
    </source>
</evidence>
<dbReference type="Pfam" id="PF11999">
    <property type="entry name" value="Ice_binding"/>
    <property type="match status" value="1"/>
</dbReference>
<protein>
    <recommendedName>
        <fullName evidence="6">Antifreeze protein</fullName>
    </recommendedName>
</protein>
<keyword evidence="5" id="KW-1185">Reference proteome</keyword>
<feature type="non-terminal residue" evidence="4">
    <location>
        <position position="1"/>
    </location>
</feature>
<organism evidence="4 5">
    <name type="scientific">Hypholoma sublateritium (strain FD-334 SS-4)</name>
    <dbReference type="NCBI Taxonomy" id="945553"/>
    <lineage>
        <taxon>Eukaryota</taxon>
        <taxon>Fungi</taxon>
        <taxon>Dikarya</taxon>
        <taxon>Basidiomycota</taxon>
        <taxon>Agaricomycotina</taxon>
        <taxon>Agaricomycetes</taxon>
        <taxon>Agaricomycetidae</taxon>
        <taxon>Agaricales</taxon>
        <taxon>Agaricineae</taxon>
        <taxon>Strophariaceae</taxon>
        <taxon>Hypholoma</taxon>
    </lineage>
</organism>
<feature type="chain" id="PRO_5002265526" description="Antifreeze protein" evidence="3">
    <location>
        <begin position="20"/>
        <end position="241"/>
    </location>
</feature>
<reference evidence="5" key="1">
    <citation type="submission" date="2014-04" db="EMBL/GenBank/DDBJ databases">
        <title>Evolutionary Origins and Diversification of the Mycorrhizal Mutualists.</title>
        <authorList>
            <consortium name="DOE Joint Genome Institute"/>
            <consortium name="Mycorrhizal Genomics Consortium"/>
            <person name="Kohler A."/>
            <person name="Kuo A."/>
            <person name="Nagy L.G."/>
            <person name="Floudas D."/>
            <person name="Copeland A."/>
            <person name="Barry K.W."/>
            <person name="Cichocki N."/>
            <person name="Veneault-Fourrey C."/>
            <person name="LaButti K."/>
            <person name="Lindquist E.A."/>
            <person name="Lipzen A."/>
            <person name="Lundell T."/>
            <person name="Morin E."/>
            <person name="Murat C."/>
            <person name="Riley R."/>
            <person name="Ohm R."/>
            <person name="Sun H."/>
            <person name="Tunlid A."/>
            <person name="Henrissat B."/>
            <person name="Grigoriev I.V."/>
            <person name="Hibbett D.S."/>
            <person name="Martin F."/>
        </authorList>
    </citation>
    <scope>NUCLEOTIDE SEQUENCE [LARGE SCALE GENOMIC DNA]</scope>
    <source>
        <strain evidence="5">FD-334 SS-4</strain>
    </source>
</reference>
<dbReference type="STRING" id="945553.A0A0D2NNM1"/>
<dbReference type="Proteomes" id="UP000054270">
    <property type="component" value="Unassembled WGS sequence"/>
</dbReference>
<gene>
    <name evidence="4" type="ORF">HYPSUDRAFT_1099677</name>
</gene>
<keyword evidence="2 3" id="KW-0732">Signal</keyword>
<proteinExistence type="inferred from homology"/>